<name>A0A669QU73_PHACC</name>
<dbReference type="AlphaFoldDB" id="A0A669QU73"/>
<dbReference type="Ensembl" id="ENSPCLT00000033747.1">
    <property type="protein sequence ID" value="ENSPCLP00000024284.1"/>
    <property type="gene ID" value="ENSPCLG00000021438.1"/>
</dbReference>
<dbReference type="PANTHER" id="PTHR15333:SF2">
    <property type="entry name" value="SNRNA-ACTIVATING PROTEIN COMPLEX SUBUNIT 5"/>
    <property type="match status" value="1"/>
</dbReference>
<dbReference type="GO" id="GO:0006384">
    <property type="term" value="P:transcription initiation at RNA polymerase III promoter"/>
    <property type="evidence" value="ECO:0007669"/>
    <property type="project" value="InterPro"/>
</dbReference>
<reference evidence="1" key="2">
    <citation type="submission" date="2025-09" db="UniProtKB">
        <authorList>
            <consortium name="Ensembl"/>
        </authorList>
    </citation>
    <scope>IDENTIFICATION</scope>
</reference>
<dbReference type="Proteomes" id="UP000472261">
    <property type="component" value="Unplaced"/>
</dbReference>
<reference evidence="1" key="1">
    <citation type="submission" date="2025-08" db="UniProtKB">
        <authorList>
            <consortium name="Ensembl"/>
        </authorList>
    </citation>
    <scope>IDENTIFICATION</scope>
</reference>
<dbReference type="PANTHER" id="PTHR15333">
    <property type="entry name" value="SNRNA-ACTIVATING PROTEIN COMPLEX SUBUNIT 5"/>
    <property type="match status" value="1"/>
</dbReference>
<dbReference type="InterPro" id="IPR029138">
    <property type="entry name" value="SNAPC5"/>
</dbReference>
<dbReference type="Pfam" id="PF15497">
    <property type="entry name" value="SNAPC5"/>
    <property type="match status" value="1"/>
</dbReference>
<dbReference type="GO" id="GO:0005634">
    <property type="term" value="C:nucleus"/>
    <property type="evidence" value="ECO:0007669"/>
    <property type="project" value="InterPro"/>
</dbReference>
<keyword evidence="2" id="KW-1185">Reference proteome</keyword>
<evidence type="ECO:0000313" key="1">
    <source>
        <dbReference type="Ensembl" id="ENSPCLP00000024284.1"/>
    </source>
</evidence>
<dbReference type="GO" id="GO:0006366">
    <property type="term" value="P:transcription by RNA polymerase II"/>
    <property type="evidence" value="ECO:0007669"/>
    <property type="project" value="InterPro"/>
</dbReference>
<accession>A0A669QU73</accession>
<proteinExistence type="predicted"/>
<organism evidence="1 2">
    <name type="scientific">Phasianus colchicus</name>
    <name type="common">Common pheasant</name>
    <dbReference type="NCBI Taxonomy" id="9054"/>
    <lineage>
        <taxon>Eukaryota</taxon>
        <taxon>Metazoa</taxon>
        <taxon>Chordata</taxon>
        <taxon>Craniata</taxon>
        <taxon>Vertebrata</taxon>
        <taxon>Euteleostomi</taxon>
        <taxon>Archelosauria</taxon>
        <taxon>Archosauria</taxon>
        <taxon>Dinosauria</taxon>
        <taxon>Saurischia</taxon>
        <taxon>Theropoda</taxon>
        <taxon>Coelurosauria</taxon>
        <taxon>Aves</taxon>
        <taxon>Neognathae</taxon>
        <taxon>Galloanserae</taxon>
        <taxon>Galliformes</taxon>
        <taxon>Phasianidae</taxon>
        <taxon>Phasianinae</taxon>
        <taxon>Phasianus</taxon>
    </lineage>
</organism>
<sequence>MLSCLQVLCEEEMLLWVKTTLHKELTCLKVEELALQSMFSPASGTWLQRTLRQMDDEAGVNQSKLQISLQDYEEEVEEKKSAP</sequence>
<evidence type="ECO:0000313" key="2">
    <source>
        <dbReference type="Proteomes" id="UP000472261"/>
    </source>
</evidence>
<protein>
    <submittedName>
        <fullName evidence="1">Uncharacterized protein</fullName>
    </submittedName>
</protein>